<proteinExistence type="inferred from homology"/>
<dbReference type="GO" id="GO:0016075">
    <property type="term" value="P:rRNA catabolic process"/>
    <property type="evidence" value="ECO:0007669"/>
    <property type="project" value="TreeGrafter"/>
</dbReference>
<feature type="domain" description="Exoribonuclease phosphorolytic" evidence="9">
    <location>
        <begin position="21"/>
        <end position="151"/>
    </location>
</feature>
<evidence type="ECO:0000256" key="4">
    <source>
        <dbReference type="ARBA" id="ARBA00022490"/>
    </source>
</evidence>
<dbReference type="InterPro" id="IPR001247">
    <property type="entry name" value="ExoRNase_PH_dom1"/>
</dbReference>
<evidence type="ECO:0000313" key="12">
    <source>
        <dbReference type="Proteomes" id="UP000027195"/>
    </source>
</evidence>
<dbReference type="GO" id="GO:0071051">
    <property type="term" value="P:poly(A)-dependent snoRNA 3'-end processing"/>
    <property type="evidence" value="ECO:0007669"/>
    <property type="project" value="TreeGrafter"/>
</dbReference>
<comment type="similarity">
    <text evidence="3">Belongs to the RNase PH family.</text>
</comment>
<dbReference type="GO" id="GO:0003723">
    <property type="term" value="F:RNA binding"/>
    <property type="evidence" value="ECO:0007669"/>
    <property type="project" value="TreeGrafter"/>
</dbReference>
<evidence type="ECO:0000256" key="2">
    <source>
        <dbReference type="ARBA" id="ARBA00004604"/>
    </source>
</evidence>
<dbReference type="GO" id="GO:0000176">
    <property type="term" value="C:nuclear exosome (RNase complex)"/>
    <property type="evidence" value="ECO:0007669"/>
    <property type="project" value="TreeGrafter"/>
</dbReference>
<dbReference type="GO" id="GO:0000177">
    <property type="term" value="C:cytoplasmic exosome (RNase complex)"/>
    <property type="evidence" value="ECO:0007669"/>
    <property type="project" value="TreeGrafter"/>
</dbReference>
<gene>
    <name evidence="11" type="ORF">BOTBODRAFT_160382</name>
</gene>
<dbReference type="InterPro" id="IPR015847">
    <property type="entry name" value="ExoRNase_PH_dom2"/>
</dbReference>
<dbReference type="SUPFAM" id="SSF55666">
    <property type="entry name" value="Ribonuclease PH domain 2-like"/>
    <property type="match status" value="1"/>
</dbReference>
<dbReference type="Pfam" id="PF01138">
    <property type="entry name" value="RNase_PH"/>
    <property type="match status" value="1"/>
</dbReference>
<dbReference type="SUPFAM" id="SSF54211">
    <property type="entry name" value="Ribosomal protein S5 domain 2-like"/>
    <property type="match status" value="1"/>
</dbReference>
<dbReference type="InParanoid" id="A0A067MFI7"/>
<dbReference type="InterPro" id="IPR036345">
    <property type="entry name" value="ExoRNase_PH_dom2_sf"/>
</dbReference>
<dbReference type="AlphaFoldDB" id="A0A067MFI7"/>
<evidence type="ECO:0000256" key="1">
    <source>
        <dbReference type="ARBA" id="ARBA00004496"/>
    </source>
</evidence>
<keyword evidence="5" id="KW-0271">Exosome</keyword>
<dbReference type="OrthoDB" id="437922at2759"/>
<reference evidence="12" key="1">
    <citation type="journal article" date="2014" name="Proc. Natl. Acad. Sci. U.S.A.">
        <title>Extensive sampling of basidiomycete genomes demonstrates inadequacy of the white-rot/brown-rot paradigm for wood decay fungi.</title>
        <authorList>
            <person name="Riley R."/>
            <person name="Salamov A.A."/>
            <person name="Brown D.W."/>
            <person name="Nagy L.G."/>
            <person name="Floudas D."/>
            <person name="Held B.W."/>
            <person name="Levasseur A."/>
            <person name="Lombard V."/>
            <person name="Morin E."/>
            <person name="Otillar R."/>
            <person name="Lindquist E.A."/>
            <person name="Sun H."/>
            <person name="LaButti K.M."/>
            <person name="Schmutz J."/>
            <person name="Jabbour D."/>
            <person name="Luo H."/>
            <person name="Baker S.E."/>
            <person name="Pisabarro A.G."/>
            <person name="Walton J.D."/>
            <person name="Blanchette R.A."/>
            <person name="Henrissat B."/>
            <person name="Martin F."/>
            <person name="Cullen D."/>
            <person name="Hibbett D.S."/>
            <person name="Grigoriev I.V."/>
        </authorList>
    </citation>
    <scope>NUCLEOTIDE SEQUENCE [LARGE SCALE GENOMIC DNA]</scope>
    <source>
        <strain evidence="12">FD-172 SS1</strain>
    </source>
</reference>
<dbReference type="PANTHER" id="PTHR11953">
    <property type="entry name" value="EXOSOME COMPLEX COMPONENT"/>
    <property type="match status" value="1"/>
</dbReference>
<dbReference type="HOGENOM" id="CLU_063514_0_0_1"/>
<accession>A0A067MFI7</accession>
<evidence type="ECO:0000313" key="11">
    <source>
        <dbReference type="EMBL" id="KDQ13455.1"/>
    </source>
</evidence>
<protein>
    <recommendedName>
        <fullName evidence="7">Ribosomal RNA-processing protein 41</fullName>
    </recommendedName>
</protein>
<evidence type="ECO:0000259" key="9">
    <source>
        <dbReference type="Pfam" id="PF01138"/>
    </source>
</evidence>
<feature type="domain" description="Exoribonuclease phosphorolytic" evidence="10">
    <location>
        <begin position="154"/>
        <end position="217"/>
    </location>
</feature>
<dbReference type="Gene3D" id="3.30.230.70">
    <property type="entry name" value="GHMP Kinase, N-terminal domain"/>
    <property type="match status" value="1"/>
</dbReference>
<dbReference type="Pfam" id="PF03725">
    <property type="entry name" value="RNase_PH_C"/>
    <property type="match status" value="1"/>
</dbReference>
<evidence type="ECO:0000256" key="8">
    <source>
        <dbReference type="SAM" id="MobiDB-lite"/>
    </source>
</evidence>
<dbReference type="PANTHER" id="PTHR11953:SF0">
    <property type="entry name" value="EXOSOME COMPLEX COMPONENT RRP41"/>
    <property type="match status" value="1"/>
</dbReference>
<dbReference type="GO" id="GO:0034475">
    <property type="term" value="P:U4 snRNA 3'-end processing"/>
    <property type="evidence" value="ECO:0007669"/>
    <property type="project" value="TreeGrafter"/>
</dbReference>
<dbReference type="InterPro" id="IPR027408">
    <property type="entry name" value="PNPase/RNase_PH_dom_sf"/>
</dbReference>
<feature type="compositionally biased region" description="Basic and acidic residues" evidence="8">
    <location>
        <begin position="251"/>
        <end position="263"/>
    </location>
</feature>
<name>A0A067MFI7_BOTB1</name>
<evidence type="ECO:0000259" key="10">
    <source>
        <dbReference type="Pfam" id="PF03725"/>
    </source>
</evidence>
<dbReference type="InterPro" id="IPR020568">
    <property type="entry name" value="Ribosomal_Su5_D2-typ_SF"/>
</dbReference>
<evidence type="ECO:0000256" key="6">
    <source>
        <dbReference type="ARBA" id="ARBA00063066"/>
    </source>
</evidence>
<feature type="region of interest" description="Disordered" evidence="8">
    <location>
        <begin position="244"/>
        <end position="270"/>
    </location>
</feature>
<dbReference type="FunCoup" id="A0A067MFI7">
    <property type="interactions" value="392"/>
</dbReference>
<comment type="subcellular location">
    <subcellularLocation>
        <location evidence="1">Cytoplasm</location>
    </subcellularLocation>
    <subcellularLocation>
        <location evidence="2">Nucleus</location>
        <location evidence="2">Nucleolus</location>
    </subcellularLocation>
</comment>
<evidence type="ECO:0000256" key="7">
    <source>
        <dbReference type="ARBA" id="ARBA00077929"/>
    </source>
</evidence>
<organism evidence="11 12">
    <name type="scientific">Botryobasidium botryosum (strain FD-172 SS1)</name>
    <dbReference type="NCBI Taxonomy" id="930990"/>
    <lineage>
        <taxon>Eukaryota</taxon>
        <taxon>Fungi</taxon>
        <taxon>Dikarya</taxon>
        <taxon>Basidiomycota</taxon>
        <taxon>Agaricomycotina</taxon>
        <taxon>Agaricomycetes</taxon>
        <taxon>Cantharellales</taxon>
        <taxon>Botryobasidiaceae</taxon>
        <taxon>Botryobasidium</taxon>
    </lineage>
</organism>
<dbReference type="EMBL" id="KL198043">
    <property type="protein sequence ID" value="KDQ13455.1"/>
    <property type="molecule type" value="Genomic_DNA"/>
</dbReference>
<dbReference type="FunFam" id="3.30.230.70:FF:000004">
    <property type="entry name" value="Exosome complex component Rrp41"/>
    <property type="match status" value="1"/>
</dbReference>
<keyword evidence="12" id="KW-1185">Reference proteome</keyword>
<dbReference type="GO" id="GO:0071028">
    <property type="term" value="P:nuclear mRNA surveillance"/>
    <property type="evidence" value="ECO:0007669"/>
    <property type="project" value="TreeGrafter"/>
</dbReference>
<evidence type="ECO:0000256" key="5">
    <source>
        <dbReference type="ARBA" id="ARBA00022835"/>
    </source>
</evidence>
<keyword evidence="4" id="KW-0963">Cytoplasm</keyword>
<dbReference type="Proteomes" id="UP000027195">
    <property type="component" value="Unassembled WGS sequence"/>
</dbReference>
<evidence type="ECO:0000256" key="3">
    <source>
        <dbReference type="ARBA" id="ARBA00006678"/>
    </source>
</evidence>
<comment type="subunit">
    <text evidence="6">Component of the RNA exosome complex. Specifically part of the catalytically inactive RNA exosome core complex (Exo-9) which may associate with the catalytic subunits RRP6 and DIS3 in cytoplasmic- and nuclear-specific RNA exosome complex forms. Exo-9 is formed by a hexameric base ring of RNase PH domain-containing subunits and a cap ring consisting of CSL4, RRP4 and RRP40.</text>
</comment>
<dbReference type="InterPro" id="IPR050080">
    <property type="entry name" value="RNase_PH"/>
</dbReference>
<dbReference type="STRING" id="930990.A0A067MFI7"/>
<dbReference type="GO" id="GO:0005730">
    <property type="term" value="C:nucleolus"/>
    <property type="evidence" value="ECO:0007669"/>
    <property type="project" value="UniProtKB-SubCell"/>
</dbReference>
<sequence length="270" mass="29621">MNRPELLSSYNYRSDGRRPTEMRSLSLLLSQHPQADGSATVTHGLTEVMVTVFGPRESKNKAGLAHDRAVLSVTLDVPVFSGVPGGRRGRSDKRNMEFTSNIKNTFEPVIQTHLHPRSQIDINIQILQADGSLLQAAVNATTLALIDAGVPMSDYVCATTCALHDSTPLLDLNSLEENDLPNLTVAVLPRSNKVTLVTLETQLAVERFEEMLKMAVEAGKLVHREMLRAVQNRSEKLMRAIESVGGGVGGRPDHRQGEERDVEMYAGNDL</sequence>
<dbReference type="CDD" id="cd11370">
    <property type="entry name" value="RNase_PH_RRP41"/>
    <property type="match status" value="1"/>
</dbReference>